<reference evidence="3 4" key="1">
    <citation type="submission" date="2020-01" db="EMBL/GenBank/DDBJ databases">
        <title>Spongiivirga citrea KCTC 32990T.</title>
        <authorList>
            <person name="Wang G."/>
        </authorList>
    </citation>
    <scope>NUCLEOTIDE SEQUENCE [LARGE SCALE GENOMIC DNA]</scope>
    <source>
        <strain evidence="3 4">KCTC 32990</strain>
    </source>
</reference>
<keyword evidence="2" id="KW-0812">Transmembrane</keyword>
<dbReference type="Gene3D" id="1.25.40.10">
    <property type="entry name" value="Tetratricopeptide repeat domain"/>
    <property type="match status" value="1"/>
</dbReference>
<keyword evidence="4" id="KW-1185">Reference proteome</keyword>
<name>A0A6M0CM19_9FLAO</name>
<dbReference type="SUPFAM" id="SSF48452">
    <property type="entry name" value="TPR-like"/>
    <property type="match status" value="1"/>
</dbReference>
<keyword evidence="2" id="KW-0472">Membrane</keyword>
<dbReference type="Pfam" id="PF13174">
    <property type="entry name" value="TPR_6"/>
    <property type="match status" value="1"/>
</dbReference>
<accession>A0A6M0CM19</accession>
<dbReference type="InterPro" id="IPR011990">
    <property type="entry name" value="TPR-like_helical_dom_sf"/>
</dbReference>
<proteinExistence type="predicted"/>
<feature type="transmembrane region" description="Helical" evidence="2">
    <location>
        <begin position="79"/>
        <end position="97"/>
    </location>
</feature>
<dbReference type="RefSeq" id="WP_164033381.1">
    <property type="nucleotide sequence ID" value="NZ_JAABOQ010000007.1"/>
</dbReference>
<keyword evidence="2" id="KW-1133">Transmembrane helix</keyword>
<evidence type="ECO:0000313" key="3">
    <source>
        <dbReference type="EMBL" id="NER18692.1"/>
    </source>
</evidence>
<evidence type="ECO:0000256" key="1">
    <source>
        <dbReference type="PROSITE-ProRule" id="PRU00339"/>
    </source>
</evidence>
<evidence type="ECO:0000313" key="4">
    <source>
        <dbReference type="Proteomes" id="UP000474296"/>
    </source>
</evidence>
<feature type="repeat" description="TPR" evidence="1">
    <location>
        <begin position="161"/>
        <end position="194"/>
    </location>
</feature>
<keyword evidence="1" id="KW-0802">TPR repeat</keyword>
<dbReference type="EMBL" id="JAABOQ010000007">
    <property type="protein sequence ID" value="NER18692.1"/>
    <property type="molecule type" value="Genomic_DNA"/>
</dbReference>
<dbReference type="Proteomes" id="UP000474296">
    <property type="component" value="Unassembled WGS sequence"/>
</dbReference>
<protein>
    <recommendedName>
        <fullName evidence="5">Tetratricopeptide repeat protein</fullName>
    </recommendedName>
</protein>
<comment type="caution">
    <text evidence="3">The sequence shown here is derived from an EMBL/GenBank/DDBJ whole genome shotgun (WGS) entry which is preliminary data.</text>
</comment>
<dbReference type="PROSITE" id="PS50005">
    <property type="entry name" value="TPR"/>
    <property type="match status" value="1"/>
</dbReference>
<evidence type="ECO:0000256" key="2">
    <source>
        <dbReference type="SAM" id="Phobius"/>
    </source>
</evidence>
<organism evidence="3 4">
    <name type="scientific">Spongiivirga citrea</name>
    <dbReference type="NCBI Taxonomy" id="1481457"/>
    <lineage>
        <taxon>Bacteria</taxon>
        <taxon>Pseudomonadati</taxon>
        <taxon>Bacteroidota</taxon>
        <taxon>Flavobacteriia</taxon>
        <taxon>Flavobacteriales</taxon>
        <taxon>Flavobacteriaceae</taxon>
        <taxon>Spongiivirga</taxon>
    </lineage>
</organism>
<dbReference type="InterPro" id="IPR019734">
    <property type="entry name" value="TPR_rpt"/>
</dbReference>
<dbReference type="Pfam" id="PF13432">
    <property type="entry name" value="TPR_16"/>
    <property type="match status" value="1"/>
</dbReference>
<dbReference type="AlphaFoldDB" id="A0A6M0CM19"/>
<gene>
    <name evidence="3" type="ORF">GWK10_15850</name>
</gene>
<sequence length="241" mass="27833">MDNELLIEKYFSGELNPNEQQELNSLLETDADFKAEFELQQDVQKAIKLSEREDKKNLLEQYEKDRDIIDGTKASKRKWLPIAAAIALLFSLGIYIGTNIQPDGTSLYDEYYEMYPNTVYSITRSGGEESIERSAFEAYEGGDYPGAINYFNQLKEDKDAKNIDFYIGQAYLANSEYENAILAFNKVVKTHEEFTQESRWYLALSYLKQEDVNNAKKILTEIEQKNTYKKEAAIQLLKALD</sequence>
<evidence type="ECO:0008006" key="5">
    <source>
        <dbReference type="Google" id="ProtNLM"/>
    </source>
</evidence>